<gene>
    <name evidence="2" type="ORF">ACFODK_04850</name>
</gene>
<dbReference type="PROSITE" id="PS51257">
    <property type="entry name" value="PROKAR_LIPOPROTEIN"/>
    <property type="match status" value="1"/>
</dbReference>
<dbReference type="NCBIfam" id="NF033537">
    <property type="entry name" value="lasso_biosyn_B2"/>
    <property type="match status" value="1"/>
</dbReference>
<keyword evidence="3" id="KW-1185">Reference proteome</keyword>
<comment type="caution">
    <text evidence="2">The sequence shown here is derived from an EMBL/GenBank/DDBJ whole genome shotgun (WGS) entry which is preliminary data.</text>
</comment>
<protein>
    <submittedName>
        <fullName evidence="2">Lasso peptide biosynthesis B2 protein</fullName>
    </submittedName>
</protein>
<evidence type="ECO:0000259" key="1">
    <source>
        <dbReference type="Pfam" id="PF13471"/>
    </source>
</evidence>
<evidence type="ECO:0000313" key="3">
    <source>
        <dbReference type="Proteomes" id="UP001595378"/>
    </source>
</evidence>
<dbReference type="InterPro" id="IPR053521">
    <property type="entry name" value="McjB-like"/>
</dbReference>
<dbReference type="Proteomes" id="UP001595378">
    <property type="component" value="Unassembled WGS sequence"/>
</dbReference>
<reference evidence="3" key="1">
    <citation type="journal article" date="2019" name="Int. J. Syst. Evol. Microbiol.">
        <title>The Global Catalogue of Microorganisms (GCM) 10K type strain sequencing project: providing services to taxonomists for standard genome sequencing and annotation.</title>
        <authorList>
            <consortium name="The Broad Institute Genomics Platform"/>
            <consortium name="The Broad Institute Genome Sequencing Center for Infectious Disease"/>
            <person name="Wu L."/>
            <person name="Ma J."/>
        </authorList>
    </citation>
    <scope>NUCLEOTIDE SEQUENCE [LARGE SCALE GENOMIC DNA]</scope>
    <source>
        <strain evidence="3">KCTC 52606</strain>
    </source>
</reference>
<accession>A0ABV7EFA4</accession>
<dbReference type="InterPro" id="IPR032708">
    <property type="entry name" value="McjB_C"/>
</dbReference>
<dbReference type="RefSeq" id="WP_336918010.1">
    <property type="nucleotide sequence ID" value="NZ_JBANRN010000003.1"/>
</dbReference>
<dbReference type="EMBL" id="JBHRSU010000004">
    <property type="protein sequence ID" value="MFC3100216.1"/>
    <property type="molecule type" value="Genomic_DNA"/>
</dbReference>
<organism evidence="2 3">
    <name type="scientific">Alteraurantiacibacter lauratis</name>
    <dbReference type="NCBI Taxonomy" id="2054627"/>
    <lineage>
        <taxon>Bacteria</taxon>
        <taxon>Pseudomonadati</taxon>
        <taxon>Pseudomonadota</taxon>
        <taxon>Alphaproteobacteria</taxon>
        <taxon>Sphingomonadales</taxon>
        <taxon>Erythrobacteraceae</taxon>
        <taxon>Alteraurantiacibacter</taxon>
    </lineage>
</organism>
<sequence>MILERLPVPASTDRRWTLGKMAWFAVAGAAAACELARARWQLRHVVGHDLGVRNRAAQISGKAPRLDPLTQSAVRAHLARAVPRMAGLVPWRSDCLVQAMAAQEMLRRFGISARIVIGAKKSLGEGFAPHAWLKSGTCIITGGEIDDYAVLYGDDAQAGSGAADSAPGRSGEPV</sequence>
<dbReference type="Pfam" id="PF13471">
    <property type="entry name" value="Transglut_core3"/>
    <property type="match status" value="1"/>
</dbReference>
<evidence type="ECO:0000313" key="2">
    <source>
        <dbReference type="EMBL" id="MFC3100216.1"/>
    </source>
</evidence>
<feature type="domain" description="Microcin J25-processing protein McjB C-terminal" evidence="1">
    <location>
        <begin position="55"/>
        <end position="151"/>
    </location>
</feature>
<proteinExistence type="predicted"/>
<name>A0ABV7EFA4_9SPHN</name>